<name>A0A183K4L3_9TREM</name>
<protein>
    <submittedName>
        <fullName evidence="3">Reverse transcriptase domain-containing protein</fullName>
    </submittedName>
</protein>
<evidence type="ECO:0000313" key="2">
    <source>
        <dbReference type="Proteomes" id="UP000279833"/>
    </source>
</evidence>
<organism evidence="3">
    <name type="scientific">Schistosoma curassoni</name>
    <dbReference type="NCBI Taxonomy" id="6186"/>
    <lineage>
        <taxon>Eukaryota</taxon>
        <taxon>Metazoa</taxon>
        <taxon>Spiralia</taxon>
        <taxon>Lophotrochozoa</taxon>
        <taxon>Platyhelminthes</taxon>
        <taxon>Trematoda</taxon>
        <taxon>Digenea</taxon>
        <taxon>Strigeidida</taxon>
        <taxon>Schistosomatoidea</taxon>
        <taxon>Schistosomatidae</taxon>
        <taxon>Schistosoma</taxon>
    </lineage>
</organism>
<evidence type="ECO:0000313" key="1">
    <source>
        <dbReference type="EMBL" id="VDP37737.1"/>
    </source>
</evidence>
<dbReference type="Proteomes" id="UP000279833">
    <property type="component" value="Unassembled WGS sequence"/>
</dbReference>
<dbReference type="STRING" id="6186.A0A183K4L3"/>
<keyword evidence="2" id="KW-1185">Reference proteome</keyword>
<dbReference type="WBParaSite" id="SCUD_0000993301-mRNA-1">
    <property type="protein sequence ID" value="SCUD_0000993301-mRNA-1"/>
    <property type="gene ID" value="SCUD_0000993301"/>
</dbReference>
<evidence type="ECO:0000313" key="3">
    <source>
        <dbReference type="WBParaSite" id="SCUD_0000993301-mRNA-1"/>
    </source>
</evidence>
<accession>A0A183K4L3</accession>
<reference evidence="1 2" key="2">
    <citation type="submission" date="2018-11" db="EMBL/GenBank/DDBJ databases">
        <authorList>
            <consortium name="Pathogen Informatics"/>
        </authorList>
    </citation>
    <scope>NUCLEOTIDE SEQUENCE [LARGE SCALE GENOMIC DNA]</scope>
    <source>
        <strain evidence="1">Dakar</strain>
        <strain evidence="2">Dakar, Senegal</strain>
    </source>
</reference>
<dbReference type="AlphaFoldDB" id="A0A183K4L3"/>
<sequence>MEDVRTRRGADIASGHHLVVAKMKLELKNYWTTGETALQRFNTASLRDASKINQVKIALNNRYQALQDLLKGEENTMEDNWKGVKEAPIPRRNIKQLYDAIKKRSAKYDKPDGKIKDKEGKTITEIREQKYRRVEHFGELLNRPAPLSPPDIEAATTDLPICVTTPMIKVIGMAITQMKSEKAEGSGNIPAEAVKYSKVRFPSRYILSTKTLKLQPKYLLMKEINDHLIVGKLVQAESIIILNIDQSNQWKRAQQSN</sequence>
<reference evidence="3" key="1">
    <citation type="submission" date="2016-06" db="UniProtKB">
        <authorList>
            <consortium name="WormBaseParasite"/>
        </authorList>
    </citation>
    <scope>IDENTIFICATION</scope>
</reference>
<proteinExistence type="predicted"/>
<gene>
    <name evidence="1" type="ORF">SCUD_LOCUS9933</name>
</gene>
<dbReference type="EMBL" id="UZAK01033493">
    <property type="protein sequence ID" value="VDP37737.1"/>
    <property type="molecule type" value="Genomic_DNA"/>
</dbReference>